<dbReference type="NCBIfam" id="TIGR02506">
    <property type="entry name" value="NrdE_NrdA"/>
    <property type="match status" value="1"/>
</dbReference>
<dbReference type="PROSITE" id="PS00089">
    <property type="entry name" value="RIBORED_LARGE"/>
    <property type="match status" value="1"/>
</dbReference>
<dbReference type="SUPFAM" id="SSF51998">
    <property type="entry name" value="PFL-like glycyl radical enzymes"/>
    <property type="match status" value="1"/>
</dbReference>
<feature type="domain" description="Ribonucleotide reductase large subunit" evidence="7">
    <location>
        <begin position="592"/>
        <end position="613"/>
    </location>
</feature>
<dbReference type="Gene3D" id="3.20.70.20">
    <property type="match status" value="1"/>
</dbReference>
<keyword evidence="4 6" id="KW-0215">Deoxyribonucleotide synthesis</keyword>
<dbReference type="FunCoup" id="A0A212RV79">
    <property type="interactions" value="344"/>
</dbReference>
<comment type="catalytic activity">
    <reaction evidence="5 6">
        <text>a 2'-deoxyribonucleoside 5'-diphosphate + [thioredoxin]-disulfide + H2O = a ribonucleoside 5'-diphosphate + [thioredoxin]-dithiol</text>
        <dbReference type="Rhea" id="RHEA:23252"/>
        <dbReference type="Rhea" id="RHEA-COMP:10698"/>
        <dbReference type="Rhea" id="RHEA-COMP:10700"/>
        <dbReference type="ChEBI" id="CHEBI:15377"/>
        <dbReference type="ChEBI" id="CHEBI:29950"/>
        <dbReference type="ChEBI" id="CHEBI:50058"/>
        <dbReference type="ChEBI" id="CHEBI:57930"/>
        <dbReference type="ChEBI" id="CHEBI:73316"/>
        <dbReference type="EC" id="1.17.4.1"/>
    </reaction>
</comment>
<dbReference type="GO" id="GO:0005524">
    <property type="term" value="F:ATP binding"/>
    <property type="evidence" value="ECO:0007669"/>
    <property type="project" value="InterPro"/>
</dbReference>
<accession>A0A212RV79</accession>
<comment type="similarity">
    <text evidence="1 6">Belongs to the ribonucleoside diphosphate reductase large chain family.</text>
</comment>
<evidence type="ECO:0000313" key="8">
    <source>
        <dbReference type="EMBL" id="SNB76464.1"/>
    </source>
</evidence>
<sequence length="795" mass="90073">MAMRIVPQERTTLRRVFQETGLPEDLWAPILQEAWESGVEALDPPQALEALLLSITARIWEEPLYERAAAALMRRRILLEALGTEDPDYTDYTAAFPAYIREGVRRGALHPDLLTYDLDRLARALDPRRDALLPYVGLATLFDRYLVRDPETRQVLELPQFMWMRVAMGLALRETDREEWALRFYERMSTLRFLPSTPTLFNSGTPHHQLASCYLYEVLDSLEHILDAAATFGMLAKYAGGIGASVSRIRAAGAPVRGINGRSGGLIPFLHLYDALIHAINQGGRRRGTMAAYLEPWHLEIEAFLDLRRNTGDPYQRTPSLDTALWIPDAFMERVEADADWYLFDPLYAGDLVDLYGEAFRRRYEEHIARAERGEIPRRAWRKVRARELYLRILDALLETGHPWITFKDSSNLRSMLRHAGIIHSLNLCTEVALPTCPEEIAVCNLGSVNLARHLNADGSLDEAELARTVEIAMRALDNVIDLNLYPSERARRSNLLNRPVGLGCMGFAELLSRQGLSFNDPEAAEWADRLVEQLSFHAIRASCALARERGPFPRFPGSEWSKGRLPFDTLEDLERERRRAIEVDRGGWLDWTALRDALRAGIRNGAVMAIAPTATIALIAGTSPSLDPYFSNLFVRTTLSGRFVEFNPALVEALKTLGLWERVRERLVETQGDAWAIPEIPEPVRRRFPTAFQIRPEALLEIAARAQKWVDMGISRSLYFTSETPTDLAEVYLHAWRKGLKATYYCYVMPRMRAEPATVRVNKAAQRPRWVEAAEAELQAEAACAMDGSCEACQ</sequence>
<dbReference type="EMBL" id="FYEK01000078">
    <property type="protein sequence ID" value="SNB76464.1"/>
    <property type="molecule type" value="Genomic_DNA"/>
</dbReference>
<proteinExistence type="inferred from homology"/>
<name>A0A212RV79_9CHLR</name>
<comment type="function">
    <text evidence="6">Provides the precursors necessary for DNA synthesis. Catalyzes the biosynthesis of deoxyribonucleotides from the corresponding ribonucleotides.</text>
</comment>
<dbReference type="Proteomes" id="UP000197025">
    <property type="component" value="Unassembled WGS sequence"/>
</dbReference>
<evidence type="ECO:0000259" key="7">
    <source>
        <dbReference type="PROSITE" id="PS00089"/>
    </source>
</evidence>
<dbReference type="RefSeq" id="WP_200808249.1">
    <property type="nucleotide sequence ID" value="NZ_FYEK01000078.1"/>
</dbReference>
<evidence type="ECO:0000256" key="4">
    <source>
        <dbReference type="ARBA" id="ARBA00023116"/>
    </source>
</evidence>
<evidence type="ECO:0000313" key="9">
    <source>
        <dbReference type="Proteomes" id="UP000197025"/>
    </source>
</evidence>
<dbReference type="PANTHER" id="PTHR11573">
    <property type="entry name" value="RIBONUCLEOSIDE-DIPHOSPHATE REDUCTASE LARGE CHAIN"/>
    <property type="match status" value="1"/>
</dbReference>
<evidence type="ECO:0000256" key="3">
    <source>
        <dbReference type="ARBA" id="ARBA00023002"/>
    </source>
</evidence>
<evidence type="ECO:0000256" key="5">
    <source>
        <dbReference type="ARBA" id="ARBA00047754"/>
    </source>
</evidence>
<dbReference type="InParanoid" id="A0A212RV79"/>
<keyword evidence="9" id="KW-1185">Reference proteome</keyword>
<dbReference type="SUPFAM" id="SSF48168">
    <property type="entry name" value="R1 subunit of ribonucleotide reductase, N-terminal domain"/>
    <property type="match status" value="1"/>
</dbReference>
<evidence type="ECO:0000256" key="2">
    <source>
        <dbReference type="ARBA" id="ARBA00012274"/>
    </source>
</evidence>
<dbReference type="CDD" id="cd01679">
    <property type="entry name" value="RNR_I"/>
    <property type="match status" value="1"/>
</dbReference>
<dbReference type="Pfam" id="PF00317">
    <property type="entry name" value="Ribonuc_red_lgN"/>
    <property type="match status" value="1"/>
</dbReference>
<dbReference type="InterPro" id="IPR039718">
    <property type="entry name" value="Rrm1"/>
</dbReference>
<dbReference type="InterPro" id="IPR008926">
    <property type="entry name" value="RNR_R1-su_N"/>
</dbReference>
<dbReference type="EC" id="1.17.4.1" evidence="2 6"/>
<dbReference type="InterPro" id="IPR013346">
    <property type="entry name" value="NrdE_NrdA_C"/>
</dbReference>
<dbReference type="InterPro" id="IPR013509">
    <property type="entry name" value="RNR_lsu_N"/>
</dbReference>
<dbReference type="GO" id="GO:0004748">
    <property type="term" value="F:ribonucleoside-diphosphate reductase activity, thioredoxin disulfide as acceptor"/>
    <property type="evidence" value="ECO:0007669"/>
    <property type="project" value="UniProtKB-EC"/>
</dbReference>
<evidence type="ECO:0000256" key="6">
    <source>
        <dbReference type="RuleBase" id="RU003410"/>
    </source>
</evidence>
<keyword evidence="3 6" id="KW-0560">Oxidoreductase</keyword>
<dbReference type="AlphaFoldDB" id="A0A212RV79"/>
<dbReference type="InterPro" id="IPR000788">
    <property type="entry name" value="RNR_lg_C"/>
</dbReference>
<dbReference type="Pfam" id="PF02867">
    <property type="entry name" value="Ribonuc_red_lgC"/>
    <property type="match status" value="1"/>
</dbReference>
<dbReference type="UniPathway" id="UPA00326"/>
<dbReference type="PANTHER" id="PTHR11573:SF6">
    <property type="entry name" value="RIBONUCLEOSIDE-DIPHOSPHATE REDUCTASE LARGE SUBUNIT"/>
    <property type="match status" value="1"/>
</dbReference>
<dbReference type="GO" id="GO:0009263">
    <property type="term" value="P:deoxyribonucleotide biosynthetic process"/>
    <property type="evidence" value="ECO:0007669"/>
    <property type="project" value="UniProtKB-KW"/>
</dbReference>
<reference evidence="9" key="1">
    <citation type="submission" date="2017-06" db="EMBL/GenBank/DDBJ databases">
        <authorList>
            <person name="Varghese N."/>
            <person name="Submissions S."/>
        </authorList>
    </citation>
    <scope>NUCLEOTIDE SEQUENCE [LARGE SCALE GENOMIC DNA]</scope>
    <source>
        <strain evidence="9">JAD2</strain>
    </source>
</reference>
<evidence type="ECO:0000256" key="1">
    <source>
        <dbReference type="ARBA" id="ARBA00010406"/>
    </source>
</evidence>
<gene>
    <name evidence="8" type="ORF">SAMN02746019_00028750</name>
</gene>
<organism evidence="8 9">
    <name type="scientific">Thermoflexus hugenholtzii JAD2</name>
    <dbReference type="NCBI Taxonomy" id="877466"/>
    <lineage>
        <taxon>Bacteria</taxon>
        <taxon>Bacillati</taxon>
        <taxon>Chloroflexota</taxon>
        <taxon>Thermoflexia</taxon>
        <taxon>Thermoflexales</taxon>
        <taxon>Thermoflexaceae</taxon>
        <taxon>Thermoflexus</taxon>
    </lineage>
</organism>
<protein>
    <recommendedName>
        <fullName evidence="2 6">Ribonucleoside-diphosphate reductase</fullName>
        <ecNumber evidence="2 6">1.17.4.1</ecNumber>
    </recommendedName>
</protein>
<dbReference type="GO" id="GO:0005971">
    <property type="term" value="C:ribonucleoside-diphosphate reductase complex"/>
    <property type="evidence" value="ECO:0007669"/>
    <property type="project" value="TreeGrafter"/>
</dbReference>
<dbReference type="PRINTS" id="PR01183">
    <property type="entry name" value="RIBORDTASEM1"/>
</dbReference>